<evidence type="ECO:0000259" key="8">
    <source>
        <dbReference type="PROSITE" id="PS50880"/>
    </source>
</evidence>
<dbReference type="InterPro" id="IPR023627">
    <property type="entry name" value="Rcmb_RecR"/>
</dbReference>
<keyword evidence="10" id="KW-1185">Reference proteome</keyword>
<evidence type="ECO:0000256" key="4">
    <source>
        <dbReference type="ARBA" id="ARBA00022833"/>
    </source>
</evidence>
<keyword evidence="1 7" id="KW-0479">Metal-binding</keyword>
<dbReference type="GO" id="GO:0008270">
    <property type="term" value="F:zinc ion binding"/>
    <property type="evidence" value="ECO:0007669"/>
    <property type="project" value="UniProtKB-KW"/>
</dbReference>
<accession>A0A6P1GAX9</accession>
<dbReference type="Pfam" id="PF13662">
    <property type="entry name" value="Toprim_4"/>
    <property type="match status" value="1"/>
</dbReference>
<keyword evidence="5 7" id="KW-0233">DNA recombination</keyword>
<dbReference type="KEGG" id="nef:GP480_03665"/>
<evidence type="ECO:0000256" key="1">
    <source>
        <dbReference type="ARBA" id="ARBA00022723"/>
    </source>
</evidence>
<keyword evidence="6 7" id="KW-0234">DNA repair</keyword>
<dbReference type="GO" id="GO:0006310">
    <property type="term" value="P:DNA recombination"/>
    <property type="evidence" value="ECO:0007669"/>
    <property type="project" value="UniProtKB-UniRule"/>
</dbReference>
<gene>
    <name evidence="7 9" type="primary">recR</name>
    <name evidence="9" type="ORF">GP480_03665</name>
</gene>
<dbReference type="PANTHER" id="PTHR30446:SF0">
    <property type="entry name" value="RECOMBINATION PROTEIN RECR"/>
    <property type="match status" value="1"/>
</dbReference>
<feature type="zinc finger region" description="C4-type" evidence="7">
    <location>
        <begin position="55"/>
        <end position="70"/>
    </location>
</feature>
<evidence type="ECO:0000256" key="7">
    <source>
        <dbReference type="HAMAP-Rule" id="MF_00017"/>
    </source>
</evidence>
<evidence type="ECO:0000256" key="6">
    <source>
        <dbReference type="ARBA" id="ARBA00023204"/>
    </source>
</evidence>
<dbReference type="Gene3D" id="3.40.1360.10">
    <property type="match status" value="1"/>
</dbReference>
<keyword evidence="4 7" id="KW-0862">Zinc</keyword>
<dbReference type="InterPro" id="IPR034137">
    <property type="entry name" value="TOPRIM_RecR"/>
</dbReference>
<dbReference type="AlphaFoldDB" id="A0A6P1GAX9"/>
<proteinExistence type="inferred from homology"/>
<evidence type="ECO:0000313" key="10">
    <source>
        <dbReference type="Proteomes" id="UP000464912"/>
    </source>
</evidence>
<dbReference type="NCBIfam" id="TIGR00615">
    <property type="entry name" value="recR"/>
    <property type="match status" value="1"/>
</dbReference>
<feature type="domain" description="Toprim" evidence="8">
    <location>
        <begin position="78"/>
        <end position="173"/>
    </location>
</feature>
<dbReference type="SUPFAM" id="SSF111304">
    <property type="entry name" value="Recombination protein RecR"/>
    <property type="match status" value="1"/>
</dbReference>
<dbReference type="Proteomes" id="UP000464912">
    <property type="component" value="Chromosome"/>
</dbReference>
<evidence type="ECO:0000313" key="9">
    <source>
        <dbReference type="EMBL" id="QHD65488.1"/>
    </source>
</evidence>
<dbReference type="GO" id="GO:0003677">
    <property type="term" value="F:DNA binding"/>
    <property type="evidence" value="ECO:0007669"/>
    <property type="project" value="UniProtKB-UniRule"/>
</dbReference>
<dbReference type="EMBL" id="CP047224">
    <property type="protein sequence ID" value="QHD65488.1"/>
    <property type="molecule type" value="Genomic_DNA"/>
</dbReference>
<dbReference type="SMART" id="SM00493">
    <property type="entry name" value="TOPRIM"/>
    <property type="match status" value="1"/>
</dbReference>
<dbReference type="Gene3D" id="1.10.8.420">
    <property type="entry name" value="RecR Domain 1"/>
    <property type="match status" value="1"/>
</dbReference>
<dbReference type="GO" id="GO:0006281">
    <property type="term" value="P:DNA repair"/>
    <property type="evidence" value="ECO:0007669"/>
    <property type="project" value="UniProtKB-UniRule"/>
</dbReference>
<evidence type="ECO:0000256" key="3">
    <source>
        <dbReference type="ARBA" id="ARBA00022771"/>
    </source>
</evidence>
<keyword evidence="3 7" id="KW-0863">Zinc-finger</keyword>
<dbReference type="PROSITE" id="PS50880">
    <property type="entry name" value="TOPRIM"/>
    <property type="match status" value="1"/>
</dbReference>
<dbReference type="RefSeq" id="WP_160095932.1">
    <property type="nucleotide sequence ID" value="NZ_CP047224.1"/>
</dbReference>
<name>A0A6P1GAX9_9RICK</name>
<reference evidence="9 10" key="1">
    <citation type="journal article" date="2020" name="MBio">
        <title>Erratum for Teymournejad et al., 'Isolation and Molecular Analysis of a Novel Neorickettsia Species That Causes Potomac Horse Fever'.</title>
        <authorList>
            <person name="Teymournejad O."/>
            <person name="Lin M."/>
            <person name="Bekebrede H."/>
            <person name="Kamr A."/>
            <person name="Toribio R.E."/>
            <person name="Arroyo L.G."/>
            <person name="Baird J.D."/>
            <person name="Rikihisa Y."/>
        </authorList>
    </citation>
    <scope>NUCLEOTIDE SEQUENCE [LARGE SCALE GENOMIC DNA]</scope>
    <source>
        <strain evidence="9 10">Fin17</strain>
    </source>
</reference>
<dbReference type="InterPro" id="IPR000093">
    <property type="entry name" value="DNA_Rcmb_RecR"/>
</dbReference>
<organism evidence="9 10">
    <name type="scientific">Neorickettsia findlayensis</name>
    <dbReference type="NCBI Taxonomy" id="2686014"/>
    <lineage>
        <taxon>Bacteria</taxon>
        <taxon>Pseudomonadati</taxon>
        <taxon>Pseudomonadota</taxon>
        <taxon>Alphaproteobacteria</taxon>
        <taxon>Rickettsiales</taxon>
        <taxon>Anaplasmataceae</taxon>
        <taxon>Neorickettsia</taxon>
    </lineage>
</organism>
<dbReference type="InterPro" id="IPR015967">
    <property type="entry name" value="Rcmb_RecR_Znf"/>
</dbReference>
<protein>
    <recommendedName>
        <fullName evidence="7">Recombination protein RecR</fullName>
    </recommendedName>
</protein>
<evidence type="ECO:0000256" key="2">
    <source>
        <dbReference type="ARBA" id="ARBA00022763"/>
    </source>
</evidence>
<sequence length="196" mass="21489">MDKKIKALINLAENLPGLGPKSARRIVLHLLKSKETTLIRFIDAMQVLYETIKHCELCGNLESESPCSICRSTKRSSDIVCVVEEITDLWAIEKAGVHSGRYHVLNGALSIVNGITPETLQIEKLKLKVSSGTVKELIIATNATVEGQTTAQYIVEVLKDMQVKLSFLAHGIPVGSEMDYLDEGTLGIAFANRRAV</sequence>
<reference evidence="9 10" key="2">
    <citation type="journal article" date="2020" name="MBio">
        <title>Isolation and Molecular Analysis of a Novel Neorickettsia Species That Causes Potomac Horse Fever.</title>
        <authorList>
            <person name="Teymournejad O."/>
            <person name="Lin M."/>
            <person name="Bekebrede H."/>
            <person name="Kamr A."/>
            <person name="Toribio R.E."/>
            <person name="Arroyo L.G."/>
            <person name="Baird J.D."/>
            <person name="Rikihisa Y."/>
        </authorList>
    </citation>
    <scope>NUCLEOTIDE SEQUENCE [LARGE SCALE GENOMIC DNA]</scope>
    <source>
        <strain evidence="9 10">Fin17</strain>
    </source>
</reference>
<dbReference type="Pfam" id="PF21176">
    <property type="entry name" value="RecR_HhH"/>
    <property type="match status" value="1"/>
</dbReference>
<dbReference type="Pfam" id="PF21175">
    <property type="entry name" value="RecR_C"/>
    <property type="match status" value="1"/>
</dbReference>
<dbReference type="CDD" id="cd01025">
    <property type="entry name" value="TOPRIM_recR"/>
    <property type="match status" value="1"/>
</dbReference>
<keyword evidence="2 7" id="KW-0227">DNA damage</keyword>
<dbReference type="HAMAP" id="MF_00017">
    <property type="entry name" value="RecR"/>
    <property type="match status" value="1"/>
</dbReference>
<comment type="similarity">
    <text evidence="7">Belongs to the RecR family.</text>
</comment>
<dbReference type="Pfam" id="PF02132">
    <property type="entry name" value="RecR_ZnF"/>
    <property type="match status" value="1"/>
</dbReference>
<dbReference type="InterPro" id="IPR006171">
    <property type="entry name" value="TOPRIM_dom"/>
</dbReference>
<dbReference type="Gene3D" id="6.10.250.240">
    <property type="match status" value="1"/>
</dbReference>
<comment type="function">
    <text evidence="7">May play a role in DNA repair. It seems to be involved in an RecBC-independent recombinational process of DNA repair. It may act with RecF and RecO.</text>
</comment>
<evidence type="ECO:0000256" key="5">
    <source>
        <dbReference type="ARBA" id="ARBA00023172"/>
    </source>
</evidence>
<dbReference type="PANTHER" id="PTHR30446">
    <property type="entry name" value="RECOMBINATION PROTEIN RECR"/>
    <property type="match status" value="1"/>
</dbReference>